<organism evidence="2 3">
    <name type="scientific">Necator americanus</name>
    <name type="common">Human hookworm</name>
    <dbReference type="NCBI Taxonomy" id="51031"/>
    <lineage>
        <taxon>Eukaryota</taxon>
        <taxon>Metazoa</taxon>
        <taxon>Ecdysozoa</taxon>
        <taxon>Nematoda</taxon>
        <taxon>Chromadorea</taxon>
        <taxon>Rhabditida</taxon>
        <taxon>Rhabditina</taxon>
        <taxon>Rhabditomorpha</taxon>
        <taxon>Strongyloidea</taxon>
        <taxon>Ancylostomatidae</taxon>
        <taxon>Bunostominae</taxon>
        <taxon>Necator</taxon>
    </lineage>
</organism>
<gene>
    <name evidence="2" type="primary">Necator_chrIV.g14133</name>
    <name evidence="2" type="ORF">RB195_000839</name>
</gene>
<name>A0ABR1DEJ2_NECAM</name>
<proteinExistence type="predicted"/>
<dbReference type="Proteomes" id="UP001303046">
    <property type="component" value="Unassembled WGS sequence"/>
</dbReference>
<protein>
    <submittedName>
        <fullName evidence="2">Uncharacterized protein</fullName>
    </submittedName>
</protein>
<sequence>MSTQLGNQKRMLTTFANKLEHIVSRLKEEKLEEITIDLQAPRSLVKENASRLEEGISAIISATVKVENILSNFASILDRWEQSSGKEQEDFEVYLCKSESALSCAFDLMVLMQARLQALISCVDTAQSYSATPHDANSSSLAMNQLQTKQ</sequence>
<keyword evidence="3" id="KW-1185">Reference proteome</keyword>
<feature type="region of interest" description="Disordered" evidence="1">
    <location>
        <begin position="130"/>
        <end position="150"/>
    </location>
</feature>
<evidence type="ECO:0000313" key="3">
    <source>
        <dbReference type="Proteomes" id="UP001303046"/>
    </source>
</evidence>
<reference evidence="2 3" key="1">
    <citation type="submission" date="2023-08" db="EMBL/GenBank/DDBJ databases">
        <title>A Necator americanus chromosomal reference genome.</title>
        <authorList>
            <person name="Ilik V."/>
            <person name="Petrzelkova K.J."/>
            <person name="Pardy F."/>
            <person name="Fuh T."/>
            <person name="Niatou-Singa F.S."/>
            <person name="Gouil Q."/>
            <person name="Baker L."/>
            <person name="Ritchie M.E."/>
            <person name="Jex A.R."/>
            <person name="Gazzola D."/>
            <person name="Li H."/>
            <person name="Toshio Fujiwara R."/>
            <person name="Zhan B."/>
            <person name="Aroian R.V."/>
            <person name="Pafco B."/>
            <person name="Schwarz E.M."/>
        </authorList>
    </citation>
    <scope>NUCLEOTIDE SEQUENCE [LARGE SCALE GENOMIC DNA]</scope>
    <source>
        <strain evidence="2 3">Aroian</strain>
        <tissue evidence="2">Whole animal</tissue>
    </source>
</reference>
<evidence type="ECO:0000313" key="2">
    <source>
        <dbReference type="EMBL" id="KAK6747881.1"/>
    </source>
</evidence>
<evidence type="ECO:0000256" key="1">
    <source>
        <dbReference type="SAM" id="MobiDB-lite"/>
    </source>
</evidence>
<accession>A0ABR1DEJ2</accession>
<dbReference type="EMBL" id="JAVFWL010000004">
    <property type="protein sequence ID" value="KAK6747881.1"/>
    <property type="molecule type" value="Genomic_DNA"/>
</dbReference>
<comment type="caution">
    <text evidence="2">The sequence shown here is derived from an EMBL/GenBank/DDBJ whole genome shotgun (WGS) entry which is preliminary data.</text>
</comment>